<dbReference type="NCBIfam" id="TIGR00711">
    <property type="entry name" value="efflux_EmrB"/>
    <property type="match status" value="1"/>
</dbReference>
<dbReference type="PANTHER" id="PTHR42718:SF46">
    <property type="entry name" value="BLR6921 PROTEIN"/>
    <property type="match status" value="1"/>
</dbReference>
<dbReference type="Pfam" id="PF07690">
    <property type="entry name" value="MFS_1"/>
    <property type="match status" value="1"/>
</dbReference>
<gene>
    <name evidence="9" type="ORF">G5C66_22905</name>
</gene>
<dbReference type="RefSeq" id="WP_165113471.1">
    <property type="nucleotide sequence ID" value="NZ_JAALAA010000026.1"/>
</dbReference>
<evidence type="ECO:0000256" key="2">
    <source>
        <dbReference type="ARBA" id="ARBA00022448"/>
    </source>
</evidence>
<feature type="transmembrane region" description="Helical" evidence="7">
    <location>
        <begin position="110"/>
        <end position="129"/>
    </location>
</feature>
<feature type="transmembrane region" description="Helical" evidence="7">
    <location>
        <begin position="436"/>
        <end position="461"/>
    </location>
</feature>
<evidence type="ECO:0000259" key="8">
    <source>
        <dbReference type="PROSITE" id="PS50850"/>
    </source>
</evidence>
<proteinExistence type="predicted"/>
<dbReference type="PANTHER" id="PTHR42718">
    <property type="entry name" value="MAJOR FACILITATOR SUPERFAMILY MULTIDRUG TRANSPORTER MFSC"/>
    <property type="match status" value="1"/>
</dbReference>
<organism evidence="9 10">
    <name type="scientific">Nocardioides turkmenicus</name>
    <dbReference type="NCBI Taxonomy" id="2711220"/>
    <lineage>
        <taxon>Bacteria</taxon>
        <taxon>Bacillati</taxon>
        <taxon>Actinomycetota</taxon>
        <taxon>Actinomycetes</taxon>
        <taxon>Propionibacteriales</taxon>
        <taxon>Nocardioidaceae</taxon>
        <taxon>Nocardioides</taxon>
    </lineage>
</organism>
<dbReference type="EMBL" id="JAALAA010000026">
    <property type="protein sequence ID" value="NGN95573.1"/>
    <property type="molecule type" value="Genomic_DNA"/>
</dbReference>
<evidence type="ECO:0000256" key="6">
    <source>
        <dbReference type="ARBA" id="ARBA00023136"/>
    </source>
</evidence>
<feature type="domain" description="Major facilitator superfamily (MFS) profile" evidence="8">
    <location>
        <begin position="15"/>
        <end position="463"/>
    </location>
</feature>
<dbReference type="PROSITE" id="PS50850">
    <property type="entry name" value="MFS"/>
    <property type="match status" value="1"/>
</dbReference>
<reference evidence="9 10" key="1">
    <citation type="submission" date="2020-02" db="EMBL/GenBank/DDBJ databases">
        <title>Whole-genome analyses of novel actinobacteria.</title>
        <authorList>
            <person name="Sahin N."/>
        </authorList>
    </citation>
    <scope>NUCLEOTIDE SEQUENCE [LARGE SCALE GENOMIC DNA]</scope>
    <source>
        <strain evidence="9 10">KC13</strain>
    </source>
</reference>
<keyword evidence="5 7" id="KW-1133">Transmembrane helix</keyword>
<name>A0A6M1QZZ0_9ACTN</name>
<dbReference type="GO" id="GO:0022857">
    <property type="term" value="F:transmembrane transporter activity"/>
    <property type="evidence" value="ECO:0007669"/>
    <property type="project" value="InterPro"/>
</dbReference>
<feature type="transmembrane region" description="Helical" evidence="7">
    <location>
        <begin position="405"/>
        <end position="424"/>
    </location>
</feature>
<accession>A0A6M1QZZ0</accession>
<feature type="transmembrane region" description="Helical" evidence="7">
    <location>
        <begin position="272"/>
        <end position="290"/>
    </location>
</feature>
<evidence type="ECO:0000256" key="4">
    <source>
        <dbReference type="ARBA" id="ARBA00022692"/>
    </source>
</evidence>
<dbReference type="InterPro" id="IPR020846">
    <property type="entry name" value="MFS_dom"/>
</dbReference>
<dbReference type="SUPFAM" id="SSF103473">
    <property type="entry name" value="MFS general substrate transporter"/>
    <property type="match status" value="1"/>
</dbReference>
<evidence type="ECO:0000256" key="7">
    <source>
        <dbReference type="SAM" id="Phobius"/>
    </source>
</evidence>
<feature type="transmembrane region" description="Helical" evidence="7">
    <location>
        <begin position="361"/>
        <end position="384"/>
    </location>
</feature>
<feature type="transmembrane region" description="Helical" evidence="7">
    <location>
        <begin position="202"/>
        <end position="220"/>
    </location>
</feature>
<evidence type="ECO:0000313" key="9">
    <source>
        <dbReference type="EMBL" id="NGN95573.1"/>
    </source>
</evidence>
<evidence type="ECO:0000256" key="3">
    <source>
        <dbReference type="ARBA" id="ARBA00022475"/>
    </source>
</evidence>
<feature type="transmembrane region" description="Helical" evidence="7">
    <location>
        <begin position="141"/>
        <end position="162"/>
    </location>
</feature>
<feature type="transmembrane region" description="Helical" evidence="7">
    <location>
        <begin position="82"/>
        <end position="104"/>
    </location>
</feature>
<keyword evidence="3" id="KW-1003">Cell membrane</keyword>
<dbReference type="InterPro" id="IPR036259">
    <property type="entry name" value="MFS_trans_sf"/>
</dbReference>
<sequence>MFPTRPSGARHRAIVLMVILGCQLMMTLDASIVTTALTHIKAELGFTDSSLSWIQNAYVLAFGGLLLLGARAGDLLGRRRVFIAGTVLFTAASLLAGLAPSAGLLIAARALQGLASAFAIPSTLALLITSFPEPEERTRAIAIYSAVIGAGASVGIIVGGVFTEYLSWRWGLLINVPLGVVILALSPRFLPETERQPGRVDMLGALTVTVGMSALVYGLVEAAEIGWASARTLLPLTAAVVLLAAFVLIELRATQPIVPIRLFASVQRSGAYVSRILIVGAMFSTFYFLSQYLQNVRGLSPLATGLVFIPLTGMFFAMVYVVRRATPMVSRSGLLLTSLATAGIGMAWLSRIDATTSVASILPPLLVLGVGQGIAIILLTDFGMAEVDPGDAGAASGLVNTAHQLGGSIGLALLTVVYGSAVHHDPAPDAVTQAHGFAAVFDVATGFYALAVVVALVVLVADRRRAGRPRPSAPVVAASR</sequence>
<dbReference type="Gene3D" id="1.20.1250.20">
    <property type="entry name" value="MFS general substrate transporter like domains"/>
    <property type="match status" value="1"/>
</dbReference>
<keyword evidence="2" id="KW-0813">Transport</keyword>
<keyword evidence="6 7" id="KW-0472">Membrane</keyword>
<comment type="subcellular location">
    <subcellularLocation>
        <location evidence="1">Cell membrane</location>
        <topology evidence="1">Multi-pass membrane protein</topology>
    </subcellularLocation>
</comment>
<evidence type="ECO:0000256" key="1">
    <source>
        <dbReference type="ARBA" id="ARBA00004651"/>
    </source>
</evidence>
<keyword evidence="4 7" id="KW-0812">Transmembrane</keyword>
<feature type="transmembrane region" description="Helical" evidence="7">
    <location>
        <begin position="12"/>
        <end position="33"/>
    </location>
</feature>
<protein>
    <submittedName>
        <fullName evidence="9">MFS transporter</fullName>
    </submittedName>
</protein>
<dbReference type="CDD" id="cd17321">
    <property type="entry name" value="MFS_MMR_MDR_like"/>
    <property type="match status" value="1"/>
</dbReference>
<evidence type="ECO:0000313" key="10">
    <source>
        <dbReference type="Proteomes" id="UP000483261"/>
    </source>
</evidence>
<feature type="transmembrane region" description="Helical" evidence="7">
    <location>
        <begin position="302"/>
        <end position="321"/>
    </location>
</feature>
<feature type="transmembrane region" description="Helical" evidence="7">
    <location>
        <begin position="232"/>
        <end position="251"/>
    </location>
</feature>
<dbReference type="AlphaFoldDB" id="A0A6M1QZZ0"/>
<dbReference type="InterPro" id="IPR011701">
    <property type="entry name" value="MFS"/>
</dbReference>
<dbReference type="Gene3D" id="1.20.1720.10">
    <property type="entry name" value="Multidrug resistance protein D"/>
    <property type="match status" value="1"/>
</dbReference>
<comment type="caution">
    <text evidence="9">The sequence shown here is derived from an EMBL/GenBank/DDBJ whole genome shotgun (WGS) entry which is preliminary data.</text>
</comment>
<keyword evidence="10" id="KW-1185">Reference proteome</keyword>
<dbReference type="GO" id="GO:0005886">
    <property type="term" value="C:plasma membrane"/>
    <property type="evidence" value="ECO:0007669"/>
    <property type="project" value="UniProtKB-SubCell"/>
</dbReference>
<feature type="transmembrane region" description="Helical" evidence="7">
    <location>
        <begin position="53"/>
        <end position="70"/>
    </location>
</feature>
<feature type="transmembrane region" description="Helical" evidence="7">
    <location>
        <begin position="333"/>
        <end position="349"/>
    </location>
</feature>
<evidence type="ECO:0000256" key="5">
    <source>
        <dbReference type="ARBA" id="ARBA00022989"/>
    </source>
</evidence>
<feature type="transmembrane region" description="Helical" evidence="7">
    <location>
        <begin position="168"/>
        <end position="190"/>
    </location>
</feature>
<dbReference type="InterPro" id="IPR004638">
    <property type="entry name" value="EmrB-like"/>
</dbReference>
<dbReference type="Proteomes" id="UP000483261">
    <property type="component" value="Unassembled WGS sequence"/>
</dbReference>